<keyword evidence="12" id="KW-1185">Reference proteome</keyword>
<name>A0ABX3KV72_9PAST</name>
<evidence type="ECO:0000256" key="5">
    <source>
        <dbReference type="ARBA" id="ARBA00022676"/>
    </source>
</evidence>
<keyword evidence="5 10" id="KW-0328">Glycosyltransferase</keyword>
<dbReference type="InterPro" id="IPR017853">
    <property type="entry name" value="GH"/>
</dbReference>
<comment type="similarity">
    <text evidence="2 10">Belongs to the disproportionating enzyme family.</text>
</comment>
<dbReference type="PANTHER" id="PTHR32438:SF5">
    <property type="entry name" value="4-ALPHA-GLUCANOTRANSFERASE DPE1, CHLOROPLASTIC_AMYLOPLASTIC"/>
    <property type="match status" value="1"/>
</dbReference>
<keyword evidence="7 10" id="KW-0119">Carbohydrate metabolism</keyword>
<proteinExistence type="inferred from homology"/>
<evidence type="ECO:0000256" key="2">
    <source>
        <dbReference type="ARBA" id="ARBA00005684"/>
    </source>
</evidence>
<evidence type="ECO:0000313" key="11">
    <source>
        <dbReference type="EMBL" id="OOF66726.1"/>
    </source>
</evidence>
<dbReference type="PANTHER" id="PTHR32438">
    <property type="entry name" value="4-ALPHA-GLUCANOTRANSFERASE DPE1, CHLOROPLASTIC/AMYLOPLASTIC"/>
    <property type="match status" value="1"/>
</dbReference>
<evidence type="ECO:0000256" key="8">
    <source>
        <dbReference type="ARBA" id="ARBA00031423"/>
    </source>
</evidence>
<evidence type="ECO:0000313" key="12">
    <source>
        <dbReference type="Proteomes" id="UP000188820"/>
    </source>
</evidence>
<sequence>MNISPILQSQAEKLGIGLSHYNVDGQLHYASEETLSYFVDYLTLPIDVGKYKHFDTVLACFENEPIEYELSSFFSPELPIHYQLFNEHQQLISQETIDSLLLNLAPLPFGYYQLILIQADKNYSIRLLVTPKQIYQPPILKQKKAWGLNIQLYSLRSQQNWGIGDFGDLALLIKSAVKFGADFIGINPLHQMYTTFPEWASPYASNSRQRLNTLYLNIPALPEFKHCQSVQNWFNQIETQQQIDRLRASEMVNYSEVSQLKMDVLTQLFAYFKQASISEIVDRRTAFSHFFAQREAHLQDFALFETLDQFTPKPRQNVGWLEWRKEWQNLTETSRQKLLTEYAEQIEFYIWLQWLAESQLIDLQNLCQSEGMTLGIYGDLAVNSAKGSVDVWSNSTLFFTEASIGAPPDPLGPVGQNWELPPYNPQALKATGFQPFIDMLRTNMQYFGILRIDHVMGLFRLWLIPEGKTAVEGIYVYYPFDELMAILAIESQRNQCLIVGEDLGTVPDEVRSKLNEFSVFSYFVLYFEQRYNRYPPPNEFPIHAFATVGTHDVCSLAAFWHCRDLELFSQLGIVSGELLHQKYEQRVIDKQALLNRLHEDHYLPSDYDGDALSMAMHPNLNLQIHRYLAHSQTRLIGVQLENLIEQEVAFNVPGTSLEYPNWRKKLNLTLEQIFSDQQIQSFLIQINQARRA</sequence>
<comment type="catalytic activity">
    <reaction evidence="1 10">
        <text>Transfers a segment of a (1-&gt;4)-alpha-D-glucan to a new position in an acceptor, which may be glucose or a (1-&gt;4)-alpha-D-glucan.</text>
        <dbReference type="EC" id="2.4.1.25"/>
    </reaction>
</comment>
<dbReference type="RefSeq" id="WP_077464593.1">
    <property type="nucleotide sequence ID" value="NZ_MLAA01000052.1"/>
</dbReference>
<dbReference type="InterPro" id="IPR003385">
    <property type="entry name" value="Glyco_hydro_77"/>
</dbReference>
<dbReference type="SUPFAM" id="SSF51445">
    <property type="entry name" value="(Trans)glycosidases"/>
    <property type="match status" value="1"/>
</dbReference>
<dbReference type="EC" id="2.4.1.25" evidence="3 10"/>
<evidence type="ECO:0000256" key="9">
    <source>
        <dbReference type="ARBA" id="ARBA00031501"/>
    </source>
</evidence>
<dbReference type="Gene3D" id="3.20.20.80">
    <property type="entry name" value="Glycosidases"/>
    <property type="match status" value="1"/>
</dbReference>
<evidence type="ECO:0000256" key="10">
    <source>
        <dbReference type="RuleBase" id="RU361207"/>
    </source>
</evidence>
<dbReference type="Pfam" id="PF02446">
    <property type="entry name" value="Glyco_hydro_77"/>
    <property type="match status" value="1"/>
</dbReference>
<evidence type="ECO:0000256" key="7">
    <source>
        <dbReference type="ARBA" id="ARBA00023277"/>
    </source>
</evidence>
<dbReference type="Proteomes" id="UP000188820">
    <property type="component" value="Unassembled WGS sequence"/>
</dbReference>
<evidence type="ECO:0000256" key="3">
    <source>
        <dbReference type="ARBA" id="ARBA00012560"/>
    </source>
</evidence>
<dbReference type="EMBL" id="MLAA01000052">
    <property type="protein sequence ID" value="OOF66726.1"/>
    <property type="molecule type" value="Genomic_DNA"/>
</dbReference>
<dbReference type="NCBIfam" id="TIGR00217">
    <property type="entry name" value="malQ"/>
    <property type="match status" value="1"/>
</dbReference>
<reference evidence="11 12" key="1">
    <citation type="submission" date="2016-10" db="EMBL/GenBank/DDBJ databases">
        <title>Rodentibacter gen. nov. and new species.</title>
        <authorList>
            <person name="Christensen H."/>
        </authorList>
    </citation>
    <scope>NUCLEOTIDE SEQUENCE [LARGE SCALE GENOMIC DNA]</scope>
    <source>
        <strain evidence="11 12">1998236014</strain>
    </source>
</reference>
<accession>A0ABX3KV72</accession>
<organism evidence="11 12">
    <name type="scientific">Rodentibacter caecimuris</name>
    <dbReference type="NCBI Taxonomy" id="1796644"/>
    <lineage>
        <taxon>Bacteria</taxon>
        <taxon>Pseudomonadati</taxon>
        <taxon>Pseudomonadota</taxon>
        <taxon>Gammaproteobacteria</taxon>
        <taxon>Pasteurellales</taxon>
        <taxon>Pasteurellaceae</taxon>
        <taxon>Rodentibacter</taxon>
    </lineage>
</organism>
<evidence type="ECO:0000256" key="1">
    <source>
        <dbReference type="ARBA" id="ARBA00000439"/>
    </source>
</evidence>
<comment type="caution">
    <text evidence="11">The sequence shown here is derived from an EMBL/GenBank/DDBJ whole genome shotgun (WGS) entry which is preliminary data.</text>
</comment>
<keyword evidence="6 10" id="KW-0808">Transferase</keyword>
<protein>
    <recommendedName>
        <fullName evidence="4 10">4-alpha-glucanotransferase</fullName>
        <ecNumber evidence="3 10">2.4.1.25</ecNumber>
    </recommendedName>
    <alternativeName>
        <fullName evidence="8 10">Amylomaltase</fullName>
    </alternativeName>
    <alternativeName>
        <fullName evidence="9 10">Disproportionating enzyme</fullName>
    </alternativeName>
</protein>
<gene>
    <name evidence="11" type="ORF">BKG89_10190</name>
</gene>
<evidence type="ECO:0000256" key="4">
    <source>
        <dbReference type="ARBA" id="ARBA00020295"/>
    </source>
</evidence>
<evidence type="ECO:0000256" key="6">
    <source>
        <dbReference type="ARBA" id="ARBA00022679"/>
    </source>
</evidence>